<keyword evidence="7 8" id="KW-0472">Membrane</keyword>
<evidence type="ECO:0000256" key="2">
    <source>
        <dbReference type="ARBA" id="ARBA00007935"/>
    </source>
</evidence>
<feature type="transmembrane region" description="Helical" evidence="8">
    <location>
        <begin position="97"/>
        <end position="117"/>
    </location>
</feature>
<keyword evidence="4" id="KW-1003">Cell membrane</keyword>
<evidence type="ECO:0000256" key="6">
    <source>
        <dbReference type="ARBA" id="ARBA00022989"/>
    </source>
</evidence>
<dbReference type="Gene3D" id="1.10.3470.10">
    <property type="entry name" value="ABC transporter involved in vitamin B12 uptake, BtuC"/>
    <property type="match status" value="1"/>
</dbReference>
<evidence type="ECO:0000256" key="7">
    <source>
        <dbReference type="ARBA" id="ARBA00023136"/>
    </source>
</evidence>
<feature type="transmembrane region" description="Helical" evidence="8">
    <location>
        <begin position="40"/>
        <end position="58"/>
    </location>
</feature>
<dbReference type="HOGENOM" id="CLU_735333_0_0_14"/>
<feature type="transmembrane region" description="Helical" evidence="8">
    <location>
        <begin position="331"/>
        <end position="349"/>
    </location>
</feature>
<name>I6ZIH1_MYCWM</name>
<evidence type="ECO:0000256" key="3">
    <source>
        <dbReference type="ARBA" id="ARBA00022448"/>
    </source>
</evidence>
<dbReference type="PANTHER" id="PTHR30472:SF37">
    <property type="entry name" value="FE(3+) DICITRATE TRANSPORT SYSTEM PERMEASE PROTEIN FECD-RELATED"/>
    <property type="match status" value="1"/>
</dbReference>
<feature type="transmembrane region" description="Helical" evidence="8">
    <location>
        <begin position="155"/>
        <end position="178"/>
    </location>
</feature>
<feature type="transmembrane region" description="Helical" evidence="8">
    <location>
        <begin position="215"/>
        <end position="235"/>
    </location>
</feature>
<dbReference type="Proteomes" id="UP000009005">
    <property type="component" value="Chromosome"/>
</dbReference>
<protein>
    <submittedName>
        <fullName evidence="9">ABC transporter fecCD family protein</fullName>
    </submittedName>
</protein>
<keyword evidence="6 8" id="KW-1133">Transmembrane helix</keyword>
<organism evidence="9 10">
    <name type="scientific">Mycoplasma wenyonii (strain Massachusetts)</name>
    <name type="common">Eperythrozoon wenyonii</name>
    <dbReference type="NCBI Taxonomy" id="1197325"/>
    <lineage>
        <taxon>Bacteria</taxon>
        <taxon>Bacillati</taxon>
        <taxon>Mycoplasmatota</taxon>
        <taxon>Mollicutes</taxon>
        <taxon>Mycoplasmataceae</taxon>
        <taxon>Mycoplasma</taxon>
    </lineage>
</organism>
<dbReference type="GO" id="GO:0033214">
    <property type="term" value="P:siderophore-iron import into cell"/>
    <property type="evidence" value="ECO:0007669"/>
    <property type="project" value="TreeGrafter"/>
</dbReference>
<feature type="transmembrane region" description="Helical" evidence="8">
    <location>
        <begin position="190"/>
        <end position="209"/>
    </location>
</feature>
<evidence type="ECO:0000256" key="5">
    <source>
        <dbReference type="ARBA" id="ARBA00022692"/>
    </source>
</evidence>
<evidence type="ECO:0000313" key="10">
    <source>
        <dbReference type="Proteomes" id="UP000009005"/>
    </source>
</evidence>
<dbReference type="STRING" id="1197325.WEN_00860"/>
<dbReference type="OrthoDB" id="9792889at2"/>
<feature type="transmembrane region" description="Helical" evidence="8">
    <location>
        <begin position="355"/>
        <end position="373"/>
    </location>
</feature>
<dbReference type="KEGG" id="mwe:WEN_00860"/>
<evidence type="ECO:0000313" key="9">
    <source>
        <dbReference type="EMBL" id="AFN64975.1"/>
    </source>
</evidence>
<dbReference type="EMBL" id="CP003703">
    <property type="protein sequence ID" value="AFN64975.1"/>
    <property type="molecule type" value="Genomic_DNA"/>
</dbReference>
<dbReference type="RefSeq" id="WP_014849685.1">
    <property type="nucleotide sequence ID" value="NC_018149.1"/>
</dbReference>
<feature type="transmembrane region" description="Helical" evidence="8">
    <location>
        <begin position="288"/>
        <end position="310"/>
    </location>
</feature>
<dbReference type="GO" id="GO:0005886">
    <property type="term" value="C:plasma membrane"/>
    <property type="evidence" value="ECO:0007669"/>
    <property type="project" value="UniProtKB-SubCell"/>
</dbReference>
<evidence type="ECO:0000256" key="8">
    <source>
        <dbReference type="SAM" id="Phobius"/>
    </source>
</evidence>
<dbReference type="GO" id="GO:0022857">
    <property type="term" value="F:transmembrane transporter activity"/>
    <property type="evidence" value="ECO:0007669"/>
    <property type="project" value="InterPro"/>
</dbReference>
<dbReference type="Pfam" id="PF01032">
    <property type="entry name" value="FecCD"/>
    <property type="match status" value="1"/>
</dbReference>
<dbReference type="PANTHER" id="PTHR30472">
    <property type="entry name" value="FERRIC ENTEROBACTIN TRANSPORT SYSTEM PERMEASE PROTEIN"/>
    <property type="match status" value="1"/>
</dbReference>
<gene>
    <name evidence="9" type="ordered locus">WEN_00860</name>
</gene>
<dbReference type="InterPro" id="IPR000522">
    <property type="entry name" value="ABC_transptr_permease_BtuC"/>
</dbReference>
<evidence type="ECO:0000256" key="1">
    <source>
        <dbReference type="ARBA" id="ARBA00004651"/>
    </source>
</evidence>
<proteinExistence type="inferred from homology"/>
<reference evidence="9 10" key="1">
    <citation type="journal article" date="2012" name="J. Bacteriol.">
        <title>Complete genome sequence of Mycoplasma wenyonii strain Massachusetts.</title>
        <authorList>
            <person name="Dos Santos A.P."/>
            <person name="Guimaraes A.M."/>
            <person name="do Nascimento N.C."/>
            <person name="Sanmiguel P.J."/>
            <person name="Messick J.B."/>
        </authorList>
    </citation>
    <scope>NUCLEOTIDE SEQUENCE [LARGE SCALE GENOMIC DNA]</scope>
    <source>
        <strain evidence="9 10">Massachusetts</strain>
    </source>
</reference>
<keyword evidence="10" id="KW-1185">Reference proteome</keyword>
<comment type="subcellular location">
    <subcellularLocation>
        <location evidence="1">Cell membrane</location>
        <topology evidence="1">Multi-pass membrane protein</topology>
    </subcellularLocation>
</comment>
<feature type="transmembrane region" description="Helical" evidence="8">
    <location>
        <begin position="242"/>
        <end position="263"/>
    </location>
</feature>
<accession>I6ZIH1</accession>
<dbReference type="InterPro" id="IPR037294">
    <property type="entry name" value="ABC_BtuC-like"/>
</dbReference>
<dbReference type="PATRIC" id="fig|1197325.3.peg.187"/>
<keyword evidence="5 8" id="KW-0812">Transmembrane</keyword>
<comment type="similarity">
    <text evidence="2">Belongs to the binding-protein-dependent transport system permease family. FecCD subfamily.</text>
</comment>
<dbReference type="SUPFAM" id="SSF81345">
    <property type="entry name" value="ABC transporter involved in vitamin B12 uptake, BtuC"/>
    <property type="match status" value="1"/>
</dbReference>
<dbReference type="AlphaFoldDB" id="I6ZIH1"/>
<sequence>MSSSIQAYNRPANYIYNFNFSSNTNPKDIPLSSLFSNKKFLLATLSLFALSLIFFNLYRKAESGELEQLLSPLFGFRAPAKGGEATKELSFLPYQKIVWIILASLIAATLLAISGNISQSLLQNPLADSSTLGMMDGAAFGLIALKAFLGSSIGNFYWTHFVVSFFFSFIVFSLILFLFNRKPAWERHNLCATLILFGLVLNIFFRTAIHLIKEYSAVSLTTSFALAIGGAENIYELFPHQFSLIQIAFPIAIVLLFSVRLLAKNLNLAELGFDQAHSLGVNIKLLQFFGYLIILCCNTLTINLVGNIAFLGLISTHIARKVLGTRKYESIIPVSCMVSICLLLSAITINSFLPYISSSNLIVALGATFLLFLNKK</sequence>
<keyword evidence="3" id="KW-0813">Transport</keyword>
<evidence type="ECO:0000256" key="4">
    <source>
        <dbReference type="ARBA" id="ARBA00022475"/>
    </source>
</evidence>